<reference evidence="7" key="1">
    <citation type="submission" date="2022-01" db="EMBL/GenBank/DDBJ databases">
        <authorList>
            <person name="Wang Y."/>
        </authorList>
    </citation>
    <scope>NUCLEOTIDE SEQUENCE</scope>
    <source>
        <strain evidence="7">WB101</strain>
    </source>
</reference>
<dbReference type="PIRSF" id="PIRSF036480">
    <property type="entry name" value="FormyFH4_hydr"/>
    <property type="match status" value="1"/>
</dbReference>
<dbReference type="InterPro" id="IPR044074">
    <property type="entry name" value="PurU_ACT"/>
</dbReference>
<evidence type="ECO:0000259" key="6">
    <source>
        <dbReference type="Pfam" id="PF01842"/>
    </source>
</evidence>
<dbReference type="CDD" id="cd04875">
    <property type="entry name" value="ACT_F4HF-DF"/>
    <property type="match status" value="1"/>
</dbReference>
<dbReference type="Gene3D" id="3.40.50.170">
    <property type="entry name" value="Formyl transferase, N-terminal domain"/>
    <property type="match status" value="1"/>
</dbReference>
<dbReference type="InterPro" id="IPR041729">
    <property type="entry name" value="Formyl-FH4-Hydrolase_C"/>
</dbReference>
<accession>A0ABS9KGE9</accession>
<dbReference type="GO" id="GO:0008864">
    <property type="term" value="F:formyltetrahydrofolate deformylase activity"/>
    <property type="evidence" value="ECO:0007669"/>
    <property type="project" value="UniProtKB-EC"/>
</dbReference>
<comment type="function">
    <text evidence="3">Catalyzes the hydrolysis of 10-formyltetrahydrofolate (formyl-FH4) to formate and tetrahydrofolate (FH4).</text>
</comment>
<evidence type="ECO:0000313" key="7">
    <source>
        <dbReference type="EMBL" id="MCG2589921.1"/>
    </source>
</evidence>
<protein>
    <recommendedName>
        <fullName evidence="3 4">Formyltetrahydrofolate deformylase</fullName>
        <ecNumber evidence="3 4">3.5.1.10</ecNumber>
    </recommendedName>
    <alternativeName>
        <fullName evidence="3">Formyl-FH(4) hydrolase</fullName>
    </alternativeName>
</protein>
<dbReference type="PANTHER" id="PTHR42706">
    <property type="entry name" value="FORMYLTETRAHYDROFOLATE DEFORMYLASE"/>
    <property type="match status" value="1"/>
</dbReference>
<dbReference type="InterPro" id="IPR004810">
    <property type="entry name" value="PurU"/>
</dbReference>
<dbReference type="InterPro" id="IPR002912">
    <property type="entry name" value="ACT_dom"/>
</dbReference>
<dbReference type="HAMAP" id="MF_01927">
    <property type="entry name" value="PurU"/>
    <property type="match status" value="1"/>
</dbReference>
<dbReference type="Gene3D" id="3.30.70.260">
    <property type="match status" value="1"/>
</dbReference>
<sequence>MSKQLVLIDCPDAKGLVYNITKVIYDLGLNIISNHEYVDSNSGYFFMRTVLEGSHPEEQFREKLSEVLPGEANIRLSALRKKPIVILATKEPHCLGDLLLRNADDELPCDIKAVISNHDHLRKLTESFEIPYHHISSENRSREEHEQKILACLDQYEPDYLVLAKYMRIFTPQFVKHYPHRIINIHHSFLPAFIGASPYQQAFDRGVKIIGSTSHFVTENLDEGPIIVQDVIPVNHTFTAEGMAQAGRDIEKNVLAKSLKLVLENRVFIFKDKTIVFD</sequence>
<keyword evidence="3" id="KW-0658">Purine biosynthesis</keyword>
<keyword evidence="2 3" id="KW-0378">Hydrolase</keyword>
<dbReference type="Proteomes" id="UP001165366">
    <property type="component" value="Unassembled WGS sequence"/>
</dbReference>
<dbReference type="PRINTS" id="PR01575">
    <property type="entry name" value="FFH4HYDRLASE"/>
</dbReference>
<dbReference type="EMBL" id="JAKLWS010000023">
    <property type="protein sequence ID" value="MCG2589921.1"/>
    <property type="molecule type" value="Genomic_DNA"/>
</dbReference>
<evidence type="ECO:0000259" key="5">
    <source>
        <dbReference type="Pfam" id="PF00551"/>
    </source>
</evidence>
<organism evidence="7 8">
    <name type="scientific">Rhodohalobacter sulfatireducens</name>
    <dbReference type="NCBI Taxonomy" id="2911366"/>
    <lineage>
        <taxon>Bacteria</taxon>
        <taxon>Pseudomonadati</taxon>
        <taxon>Balneolota</taxon>
        <taxon>Balneolia</taxon>
        <taxon>Balneolales</taxon>
        <taxon>Balneolaceae</taxon>
        <taxon>Rhodohalobacter</taxon>
    </lineage>
</organism>
<name>A0ABS9KGE9_9BACT</name>
<dbReference type="SUPFAM" id="SSF55021">
    <property type="entry name" value="ACT-like"/>
    <property type="match status" value="1"/>
</dbReference>
<evidence type="ECO:0000256" key="3">
    <source>
        <dbReference type="HAMAP-Rule" id="MF_01927"/>
    </source>
</evidence>
<dbReference type="InterPro" id="IPR002376">
    <property type="entry name" value="Formyl_transf_N"/>
</dbReference>
<evidence type="ECO:0000256" key="4">
    <source>
        <dbReference type="NCBIfam" id="TIGR00655"/>
    </source>
</evidence>
<comment type="similarity">
    <text evidence="3">Belongs to the PurU family.</text>
</comment>
<evidence type="ECO:0000313" key="8">
    <source>
        <dbReference type="Proteomes" id="UP001165366"/>
    </source>
</evidence>
<dbReference type="RefSeq" id="WP_237855279.1">
    <property type="nucleotide sequence ID" value="NZ_JAKLWS010000023.1"/>
</dbReference>
<dbReference type="InterPro" id="IPR045865">
    <property type="entry name" value="ACT-like_dom_sf"/>
</dbReference>
<evidence type="ECO:0000256" key="2">
    <source>
        <dbReference type="ARBA" id="ARBA00022801"/>
    </source>
</evidence>
<keyword evidence="1 3" id="KW-0554">One-carbon metabolism</keyword>
<comment type="caution">
    <text evidence="7">The sequence shown here is derived from an EMBL/GenBank/DDBJ whole genome shotgun (WGS) entry which is preliminary data.</text>
</comment>
<dbReference type="NCBIfam" id="NF004684">
    <property type="entry name" value="PRK06027.1"/>
    <property type="match status" value="1"/>
</dbReference>
<comment type="catalytic activity">
    <reaction evidence="3">
        <text>(6R)-10-formyltetrahydrofolate + H2O = (6S)-5,6,7,8-tetrahydrofolate + formate + H(+)</text>
        <dbReference type="Rhea" id="RHEA:19833"/>
        <dbReference type="ChEBI" id="CHEBI:15377"/>
        <dbReference type="ChEBI" id="CHEBI:15378"/>
        <dbReference type="ChEBI" id="CHEBI:15740"/>
        <dbReference type="ChEBI" id="CHEBI:57453"/>
        <dbReference type="ChEBI" id="CHEBI:195366"/>
        <dbReference type="EC" id="3.5.1.10"/>
    </reaction>
</comment>
<feature type="active site" evidence="3">
    <location>
        <position position="222"/>
    </location>
</feature>
<reference evidence="7" key="2">
    <citation type="submission" date="2024-05" db="EMBL/GenBank/DDBJ databases">
        <title>Rhodohalobacter halophilus gen. nov., sp. nov., a moderately halophilic member of the family Balneolaceae.</title>
        <authorList>
            <person name="Xia J."/>
        </authorList>
    </citation>
    <scope>NUCLEOTIDE SEQUENCE</scope>
    <source>
        <strain evidence="7">WB101</strain>
    </source>
</reference>
<dbReference type="PANTHER" id="PTHR42706:SF1">
    <property type="entry name" value="FORMYLTETRAHYDROFOLATE DEFORMYLASE 2, MITOCHONDRIAL"/>
    <property type="match status" value="1"/>
</dbReference>
<dbReference type="SUPFAM" id="SSF53328">
    <property type="entry name" value="Formyltransferase"/>
    <property type="match status" value="1"/>
</dbReference>
<gene>
    <name evidence="3 7" type="primary">purU</name>
    <name evidence="7" type="ORF">L6773_15190</name>
</gene>
<dbReference type="Pfam" id="PF01842">
    <property type="entry name" value="ACT"/>
    <property type="match status" value="1"/>
</dbReference>
<dbReference type="InterPro" id="IPR036477">
    <property type="entry name" value="Formyl_transf_N_sf"/>
</dbReference>
<dbReference type="NCBIfam" id="TIGR00655">
    <property type="entry name" value="PurU"/>
    <property type="match status" value="1"/>
</dbReference>
<evidence type="ECO:0000256" key="1">
    <source>
        <dbReference type="ARBA" id="ARBA00022563"/>
    </source>
</evidence>
<comment type="pathway">
    <text evidence="3">Purine metabolism; IMP biosynthesis via de novo pathway; formate from 10-formyl-5,6,7,8-tetrahydrofolate: step 1/1.</text>
</comment>
<keyword evidence="8" id="KW-1185">Reference proteome</keyword>
<dbReference type="CDD" id="cd08648">
    <property type="entry name" value="FMT_core_Formyl-FH4-Hydrolase_C"/>
    <property type="match status" value="1"/>
</dbReference>
<proteinExistence type="inferred from homology"/>
<dbReference type="Pfam" id="PF00551">
    <property type="entry name" value="Formyl_trans_N"/>
    <property type="match status" value="1"/>
</dbReference>
<feature type="domain" description="ACT" evidence="6">
    <location>
        <begin position="6"/>
        <end position="67"/>
    </location>
</feature>
<feature type="domain" description="Formyl transferase N-terminal" evidence="5">
    <location>
        <begin position="84"/>
        <end position="257"/>
    </location>
</feature>
<dbReference type="EC" id="3.5.1.10" evidence="3 4"/>